<dbReference type="Gene3D" id="3.10.580.10">
    <property type="entry name" value="CBS-domain"/>
    <property type="match status" value="1"/>
</dbReference>
<keyword evidence="5" id="KW-0997">Cell inner membrane</keyword>
<evidence type="ECO:0000259" key="18">
    <source>
        <dbReference type="PROSITE" id="PS51846"/>
    </source>
</evidence>
<comment type="similarity">
    <text evidence="12">Belongs to the UPF0053 family. PaeA subfamily.</text>
</comment>
<dbReference type="STRING" id="1088869.GMO_14330"/>
<evidence type="ECO:0000256" key="4">
    <source>
        <dbReference type="ARBA" id="ARBA00022475"/>
    </source>
</evidence>
<evidence type="ECO:0000313" key="19">
    <source>
        <dbReference type="EMBL" id="EHH68663.1"/>
    </source>
</evidence>
<evidence type="ECO:0000256" key="15">
    <source>
        <dbReference type="PROSITE-ProRule" id="PRU01193"/>
    </source>
</evidence>
<dbReference type="InterPro" id="IPR016169">
    <property type="entry name" value="FAD-bd_PCMH_sub2"/>
</dbReference>
<sequence>MSVSSPPQHLIILFLLGLLATVALIAVSVLISLSEISFAAARDVRLRSRAEAGDQRAVAFLKLRRNSGQVITVLQICLNAVGVLGGIISESMLSTPFAMAFREIGFSESIANKGGSTCSFILITGLFVLFADLLPKRIAMNAPDRIALKVGWFPALALKILYPAVWVFSRISDVLLRLMKIPAAVTVEPVTPEDLRAILAAGTASGVLLEQEHQMIQNVLGLQDRAVTSAMTPRDEIVYLDVQESPESQRDKVRVRPYSRYPLCDGGLDRVIGSIRAEDVLVAVVDEPQVSVAGSSTAPVASQIFRMRRDVLSLPDTLNLWETLAQFDAHSAGFALIVNEYGLVVGLITYKDIMGALMDGLVSPFEEQAIVRRDDKSWLIDGAAPIGDVLRELDIPMFEDTQNFDTIGGFVMNRLRRMARKADSVEASGFRFEVVDVEGFRINQLLVTRLN</sequence>
<keyword evidence="9 14" id="KW-0129">CBS domain</keyword>
<dbReference type="InterPro" id="IPR000644">
    <property type="entry name" value="CBS_dom"/>
</dbReference>
<dbReference type="PANTHER" id="PTHR22777:SF16">
    <property type="entry name" value="POLYAMINE EXPORT PROTEIN"/>
    <property type="match status" value="1"/>
</dbReference>
<dbReference type="PROSITE" id="PS51371">
    <property type="entry name" value="CBS"/>
    <property type="match status" value="2"/>
</dbReference>
<reference evidence="19 20" key="1">
    <citation type="submission" date="2011-10" db="EMBL/GenBank/DDBJ databases">
        <title>Genome sequence of Gluconobacter morbifer G707, isolated from Drosophila gut.</title>
        <authorList>
            <person name="Lee W.-J."/>
            <person name="Kim E.-K."/>
        </authorList>
    </citation>
    <scope>NUCLEOTIDE SEQUENCE [LARGE SCALE GENOMIC DNA]</scope>
    <source>
        <strain evidence="19 20">G707</strain>
    </source>
</reference>
<evidence type="ECO:0000256" key="13">
    <source>
        <dbReference type="ARBA" id="ARBA00039818"/>
    </source>
</evidence>
<feature type="domain" description="CBS" evidence="17">
    <location>
        <begin position="307"/>
        <end position="363"/>
    </location>
</feature>
<comment type="similarity">
    <text evidence="2">Belongs to the UPF0053 family. Hemolysin C subfamily.</text>
</comment>
<dbReference type="GO" id="GO:0050660">
    <property type="term" value="F:flavin adenine dinucleotide binding"/>
    <property type="evidence" value="ECO:0007669"/>
    <property type="project" value="InterPro"/>
</dbReference>
<dbReference type="CDD" id="cd04590">
    <property type="entry name" value="CBS_pair_CorC_HlyC_assoc"/>
    <property type="match status" value="1"/>
</dbReference>
<dbReference type="SUPFAM" id="SSF54631">
    <property type="entry name" value="CBS-domain pair"/>
    <property type="match status" value="1"/>
</dbReference>
<dbReference type="RefSeq" id="WP_008851580.1">
    <property type="nucleotide sequence ID" value="NZ_AGQV01000002.1"/>
</dbReference>
<dbReference type="Gene3D" id="3.30.465.10">
    <property type="match status" value="1"/>
</dbReference>
<feature type="domain" description="CNNM transmembrane" evidence="18">
    <location>
        <begin position="10"/>
        <end position="212"/>
    </location>
</feature>
<protein>
    <recommendedName>
        <fullName evidence="13">Polyamine export protein</fullName>
    </recommendedName>
</protein>
<accession>G6XIM3</accession>
<evidence type="ECO:0000256" key="2">
    <source>
        <dbReference type="ARBA" id="ARBA00006446"/>
    </source>
</evidence>
<evidence type="ECO:0000256" key="8">
    <source>
        <dbReference type="ARBA" id="ARBA00022989"/>
    </source>
</evidence>
<keyword evidence="8 15" id="KW-1133">Transmembrane helix</keyword>
<evidence type="ECO:0000256" key="14">
    <source>
        <dbReference type="PROSITE-ProRule" id="PRU00703"/>
    </source>
</evidence>
<dbReference type="PANTHER" id="PTHR22777">
    <property type="entry name" value="HEMOLYSIN-RELATED"/>
    <property type="match status" value="1"/>
</dbReference>
<keyword evidence="6 15" id="KW-0812">Transmembrane</keyword>
<keyword evidence="3" id="KW-0813">Transport</keyword>
<evidence type="ECO:0000256" key="11">
    <source>
        <dbReference type="ARBA" id="ARBA00037177"/>
    </source>
</evidence>
<name>G6XIM3_9PROT</name>
<dbReference type="InterPro" id="IPR036318">
    <property type="entry name" value="FAD-bd_PCMH-like_sf"/>
</dbReference>
<dbReference type="eggNOG" id="COG1253">
    <property type="taxonomic scope" value="Bacteria"/>
</dbReference>
<feature type="transmembrane region" description="Helical" evidence="16">
    <location>
        <begin position="146"/>
        <end position="168"/>
    </location>
</feature>
<dbReference type="InterPro" id="IPR002550">
    <property type="entry name" value="CNNM"/>
</dbReference>
<keyword evidence="20" id="KW-1185">Reference proteome</keyword>
<evidence type="ECO:0000256" key="16">
    <source>
        <dbReference type="SAM" id="Phobius"/>
    </source>
</evidence>
<dbReference type="InterPro" id="IPR044751">
    <property type="entry name" value="Ion_transp-like_CBS"/>
</dbReference>
<feature type="transmembrane region" description="Helical" evidence="16">
    <location>
        <begin position="114"/>
        <end position="134"/>
    </location>
</feature>
<proteinExistence type="inferred from homology"/>
<dbReference type="Proteomes" id="UP000004949">
    <property type="component" value="Unassembled WGS sequence"/>
</dbReference>
<evidence type="ECO:0000256" key="3">
    <source>
        <dbReference type="ARBA" id="ARBA00022448"/>
    </source>
</evidence>
<feature type="transmembrane region" description="Helical" evidence="16">
    <location>
        <begin position="12"/>
        <end position="39"/>
    </location>
</feature>
<evidence type="ECO:0000313" key="20">
    <source>
        <dbReference type="Proteomes" id="UP000004949"/>
    </source>
</evidence>
<dbReference type="Pfam" id="PF03471">
    <property type="entry name" value="CorC_HlyC"/>
    <property type="match status" value="1"/>
</dbReference>
<dbReference type="InterPro" id="IPR005170">
    <property type="entry name" value="Transptr-assoc_dom"/>
</dbReference>
<feature type="transmembrane region" description="Helical" evidence="16">
    <location>
        <begin position="70"/>
        <end position="94"/>
    </location>
</feature>
<dbReference type="Pfam" id="PF00571">
    <property type="entry name" value="CBS"/>
    <property type="match status" value="1"/>
</dbReference>
<dbReference type="SUPFAM" id="SSF56176">
    <property type="entry name" value="FAD-binding/transporter-associated domain-like"/>
    <property type="match status" value="1"/>
</dbReference>
<evidence type="ECO:0000256" key="9">
    <source>
        <dbReference type="ARBA" id="ARBA00023122"/>
    </source>
</evidence>
<evidence type="ECO:0000256" key="6">
    <source>
        <dbReference type="ARBA" id="ARBA00022692"/>
    </source>
</evidence>
<dbReference type="EMBL" id="AGQV01000002">
    <property type="protein sequence ID" value="EHH68663.1"/>
    <property type="molecule type" value="Genomic_DNA"/>
</dbReference>
<dbReference type="Pfam" id="PF01595">
    <property type="entry name" value="CNNM"/>
    <property type="match status" value="1"/>
</dbReference>
<evidence type="ECO:0000256" key="12">
    <source>
        <dbReference type="ARBA" id="ARBA00038280"/>
    </source>
</evidence>
<comment type="caution">
    <text evidence="19">The sequence shown here is derived from an EMBL/GenBank/DDBJ whole genome shotgun (WGS) entry which is preliminary data.</text>
</comment>
<keyword evidence="4" id="KW-1003">Cell membrane</keyword>
<gene>
    <name evidence="19" type="ORF">GMO_14330</name>
</gene>
<keyword evidence="10 15" id="KW-0472">Membrane</keyword>
<evidence type="ECO:0000256" key="10">
    <source>
        <dbReference type="ARBA" id="ARBA00023136"/>
    </source>
</evidence>
<dbReference type="AlphaFoldDB" id="G6XIM3"/>
<dbReference type="InterPro" id="IPR046342">
    <property type="entry name" value="CBS_dom_sf"/>
</dbReference>
<comment type="subcellular location">
    <subcellularLocation>
        <location evidence="1">Cell inner membrane</location>
        <topology evidence="1">Multi-pass membrane protein</topology>
    </subcellularLocation>
</comment>
<dbReference type="GO" id="GO:0005886">
    <property type="term" value="C:plasma membrane"/>
    <property type="evidence" value="ECO:0007669"/>
    <property type="project" value="UniProtKB-SubCell"/>
</dbReference>
<dbReference type="SMART" id="SM01091">
    <property type="entry name" value="CorC_HlyC"/>
    <property type="match status" value="1"/>
</dbReference>
<evidence type="ECO:0000256" key="5">
    <source>
        <dbReference type="ARBA" id="ARBA00022519"/>
    </source>
</evidence>
<dbReference type="PROSITE" id="PS51846">
    <property type="entry name" value="CNNM"/>
    <property type="match status" value="1"/>
</dbReference>
<evidence type="ECO:0000256" key="1">
    <source>
        <dbReference type="ARBA" id="ARBA00004429"/>
    </source>
</evidence>
<comment type="function">
    <text evidence="11">Involved in cadaverine and putrescine tolerance in stationary phase. May facilitate the efflux of both cadaverine and putrescine from the cytoplasm, reducing potentially toxic levels under certain stress conditions.</text>
</comment>
<dbReference type="PATRIC" id="fig|1088869.3.peg.1434"/>
<evidence type="ECO:0000256" key="7">
    <source>
        <dbReference type="ARBA" id="ARBA00022737"/>
    </source>
</evidence>
<evidence type="ECO:0000259" key="17">
    <source>
        <dbReference type="PROSITE" id="PS51371"/>
    </source>
</evidence>
<keyword evidence="7" id="KW-0677">Repeat</keyword>
<organism evidence="19 20">
    <name type="scientific">Gluconobacter morbifer G707</name>
    <dbReference type="NCBI Taxonomy" id="1088869"/>
    <lineage>
        <taxon>Bacteria</taxon>
        <taxon>Pseudomonadati</taxon>
        <taxon>Pseudomonadota</taxon>
        <taxon>Alphaproteobacteria</taxon>
        <taxon>Acetobacterales</taxon>
        <taxon>Acetobacteraceae</taxon>
        <taxon>Gluconobacter</taxon>
    </lineage>
</organism>
<dbReference type="OrthoDB" id="9797674at2"/>
<feature type="domain" description="CBS" evidence="17">
    <location>
        <begin position="231"/>
        <end position="292"/>
    </location>
</feature>